<keyword evidence="3" id="KW-1185">Reference proteome</keyword>
<dbReference type="InterPro" id="IPR011009">
    <property type="entry name" value="Kinase-like_dom_sf"/>
</dbReference>
<dbReference type="SUPFAM" id="SSF56112">
    <property type="entry name" value="Protein kinase-like (PK-like)"/>
    <property type="match status" value="1"/>
</dbReference>
<evidence type="ECO:0000313" key="3">
    <source>
        <dbReference type="Proteomes" id="UP000631034"/>
    </source>
</evidence>
<feature type="transmembrane region" description="Helical" evidence="1">
    <location>
        <begin position="648"/>
        <end position="668"/>
    </location>
</feature>
<keyword evidence="1" id="KW-1133">Transmembrane helix</keyword>
<evidence type="ECO:0000256" key="1">
    <source>
        <dbReference type="SAM" id="Phobius"/>
    </source>
</evidence>
<organism evidence="2 3">
    <name type="scientific">Phaeovibrio sulfidiphilus</name>
    <dbReference type="NCBI Taxonomy" id="1220600"/>
    <lineage>
        <taxon>Bacteria</taxon>
        <taxon>Pseudomonadati</taxon>
        <taxon>Pseudomonadota</taxon>
        <taxon>Alphaproteobacteria</taxon>
        <taxon>Rhodospirillales</taxon>
        <taxon>Rhodospirillaceae</taxon>
        <taxon>Phaeovibrio</taxon>
    </lineage>
</organism>
<dbReference type="Gene3D" id="1.10.510.10">
    <property type="entry name" value="Transferase(Phosphotransferase) domain 1"/>
    <property type="match status" value="1"/>
</dbReference>
<proteinExistence type="predicted"/>
<protein>
    <submittedName>
        <fullName evidence="2">Protein kinase family protein</fullName>
    </submittedName>
</protein>
<comment type="caution">
    <text evidence="2">The sequence shown here is derived from an EMBL/GenBank/DDBJ whole genome shotgun (WGS) entry which is preliminary data.</text>
</comment>
<keyword evidence="1" id="KW-0812">Transmembrane</keyword>
<keyword evidence="1" id="KW-0472">Membrane</keyword>
<accession>A0A8J6YTM5</accession>
<reference evidence="2" key="1">
    <citation type="submission" date="2020-10" db="EMBL/GenBank/DDBJ databases">
        <title>Genome sequence of the unusual species of purple photosynthetic bacteria, Phaeovibrio sulfidiphilus DSM 23193, type strain.</title>
        <authorList>
            <person name="Kyndt J.A."/>
            <person name="Meyer T.E."/>
        </authorList>
    </citation>
    <scope>NUCLEOTIDE SEQUENCE</scope>
    <source>
        <strain evidence="2">DSM 23193</strain>
    </source>
</reference>
<dbReference type="Proteomes" id="UP000631034">
    <property type="component" value="Unassembled WGS sequence"/>
</dbReference>
<keyword evidence="2" id="KW-0418">Kinase</keyword>
<dbReference type="EMBL" id="JACZHT010000001">
    <property type="protein sequence ID" value="MBE1236209.1"/>
    <property type="molecule type" value="Genomic_DNA"/>
</dbReference>
<name>A0A8J6YTM5_9PROT</name>
<dbReference type="AlphaFoldDB" id="A0A8J6YTM5"/>
<gene>
    <name evidence="2" type="ORF">IHV25_00870</name>
</gene>
<dbReference type="GO" id="GO:0016301">
    <property type="term" value="F:kinase activity"/>
    <property type="evidence" value="ECO:0007669"/>
    <property type="project" value="UniProtKB-KW"/>
</dbReference>
<sequence>MNDIEPSGIVPLKERFRVNLGMPLPEFDTPNARAFACEDRRASGGPVYALVVTGPLPPRIATANIIQGLEISGLVQLLEWGVIDFAPGKARAVAFVYERPLGGRVMPTMTSVFDPLSERDFMRGVVRPLVEVMDHFAGKGVVHRAIRPTNFFWMDKERTRIALGDCVSGPPAYNQPAICEPIESAMANPEGRGPGQQHADLYAMGVSLAALSTGRLSQARLSDRDILTQKINAGSYATVVGEARIPLEMIEVVRGLLMDDVKRRWKLEDVEAWSQGRRGKPMTDSQERRSHRPFSFKEKEYLTARSLAHALAENWDDALDPVFGGKVELWVRRGLEQAETADAILKEISYLSGRDGDPASARDFAMGRILSLLDPRAPLRIRNYRFHAEAIGVAFACTLAVKGDIRLYVDVIRRSYLNRWIEGQGELSGVELVRLESHFKDLRAFLVDTSKGGGIERVLYEANPSLGCQSPLVRDQCVLDIRDLLPALEQIADKGEAAQSPVDRHIVAFVAARFGADTEPQIRALNASSAKEQALGVLSLLGVLQWKLGPDALPKLAAWLSRMMSPVLESYHSRDRRKAIERELPSLVKKGSLPRLYHFLDNSAERQKDYEGFMEAEKEYAQITRRVEDLEAGNYTASDEAQKKGQQAAAIVAVAVAFVSMILTVLSYL</sequence>
<keyword evidence="2" id="KW-0808">Transferase</keyword>
<evidence type="ECO:0000313" key="2">
    <source>
        <dbReference type="EMBL" id="MBE1236209.1"/>
    </source>
</evidence>